<name>A0A502CAJ8_9GAMM</name>
<dbReference type="CDD" id="cd00531">
    <property type="entry name" value="NTF2_like"/>
    <property type="match status" value="1"/>
</dbReference>
<comment type="caution">
    <text evidence="2">The sequence shown here is derived from an EMBL/GenBank/DDBJ whole genome shotgun (WGS) entry which is preliminary data.</text>
</comment>
<protein>
    <submittedName>
        <fullName evidence="2">Nuclear transport factor 2 family protein</fullName>
    </submittedName>
</protein>
<dbReference type="EMBL" id="RCZO01000004">
    <property type="protein sequence ID" value="TPG09802.1"/>
    <property type="molecule type" value="Genomic_DNA"/>
</dbReference>
<proteinExistence type="predicted"/>
<keyword evidence="3" id="KW-1185">Reference proteome</keyword>
<evidence type="ECO:0000259" key="1">
    <source>
        <dbReference type="Pfam" id="PF13577"/>
    </source>
</evidence>
<dbReference type="Pfam" id="PF13577">
    <property type="entry name" value="SnoaL_4"/>
    <property type="match status" value="1"/>
</dbReference>
<dbReference type="InterPro" id="IPR037401">
    <property type="entry name" value="SnoaL-like"/>
</dbReference>
<gene>
    <name evidence="2" type="ORF">EAH88_09055</name>
</gene>
<dbReference type="InterPro" id="IPR032710">
    <property type="entry name" value="NTF2-like_dom_sf"/>
</dbReference>
<dbReference type="Gene3D" id="3.10.450.50">
    <property type="match status" value="1"/>
</dbReference>
<evidence type="ECO:0000313" key="2">
    <source>
        <dbReference type="EMBL" id="TPG09802.1"/>
    </source>
</evidence>
<dbReference type="SUPFAM" id="SSF54427">
    <property type="entry name" value="NTF2-like"/>
    <property type="match status" value="1"/>
</dbReference>
<organism evidence="2 3">
    <name type="scientific">Rhodanobacter glycinis</name>
    <dbReference type="NCBI Taxonomy" id="582702"/>
    <lineage>
        <taxon>Bacteria</taxon>
        <taxon>Pseudomonadati</taxon>
        <taxon>Pseudomonadota</taxon>
        <taxon>Gammaproteobacteria</taxon>
        <taxon>Lysobacterales</taxon>
        <taxon>Rhodanobacteraceae</taxon>
        <taxon>Rhodanobacter</taxon>
    </lineage>
</organism>
<evidence type="ECO:0000313" key="3">
    <source>
        <dbReference type="Proteomes" id="UP000319486"/>
    </source>
</evidence>
<reference evidence="2 3" key="1">
    <citation type="journal article" date="2019" name="Environ. Microbiol.">
        <title>Species interactions and distinct microbial communities in high Arctic permafrost affected cryosols are associated with the CH4 and CO2 gas fluxes.</title>
        <authorList>
            <person name="Altshuler I."/>
            <person name="Hamel J."/>
            <person name="Turney S."/>
            <person name="Magnuson E."/>
            <person name="Levesque R."/>
            <person name="Greer C."/>
            <person name="Whyte L.G."/>
        </authorList>
    </citation>
    <scope>NUCLEOTIDE SEQUENCE [LARGE SCALE GENOMIC DNA]</scope>
    <source>
        <strain evidence="2 3">S13Y</strain>
    </source>
</reference>
<sequence length="179" mass="19564">MASASPGDCIRSGAAVLVSTLDHPPRLPVSADEQVAIVDALYRFGAGQDLRDRALFESAFAEHATLDFTAPAWRLGAAIPVFEGRQTIADTIFAAIGGLDTTHTVTNPRVTAFDGKHATLFALVEAQHLPRHDHSRHLLLKHIYTTELSRQGAQWQIERMQIDMVWFSGDPAVLFPKPG</sequence>
<feature type="domain" description="SnoaL-like" evidence="1">
    <location>
        <begin position="32"/>
        <end position="160"/>
    </location>
</feature>
<accession>A0A502CAJ8</accession>
<dbReference type="AlphaFoldDB" id="A0A502CAJ8"/>
<dbReference type="Proteomes" id="UP000319486">
    <property type="component" value="Unassembled WGS sequence"/>
</dbReference>